<evidence type="ECO:0000313" key="3">
    <source>
        <dbReference type="EnsemblPlants" id="KQK06600"/>
    </source>
</evidence>
<feature type="compositionally biased region" description="Gly residues" evidence="1">
    <location>
        <begin position="7"/>
        <end position="22"/>
    </location>
</feature>
<reference evidence="3" key="3">
    <citation type="submission" date="2018-08" db="UniProtKB">
        <authorList>
            <consortium name="EnsemblPlants"/>
        </authorList>
    </citation>
    <scope>IDENTIFICATION</scope>
    <source>
        <strain evidence="3">cv. Bd21</strain>
    </source>
</reference>
<dbReference type="AlphaFoldDB" id="A0A0Q3G5H6"/>
<evidence type="ECO:0000256" key="1">
    <source>
        <dbReference type="SAM" id="MobiDB-lite"/>
    </source>
</evidence>
<dbReference type="EnsemblPlants" id="KQK06600">
    <property type="protein sequence ID" value="KQK06600"/>
    <property type="gene ID" value="BRADI_2g27208v3"/>
</dbReference>
<dbReference type="EMBL" id="CM000881">
    <property type="protein sequence ID" value="PNT71417.1"/>
    <property type="molecule type" value="Genomic_DNA"/>
</dbReference>
<dbReference type="Gramene" id="PNT71417">
    <property type="protein sequence ID" value="PNT71417"/>
    <property type="gene ID" value="BRADI_2g27208v3"/>
</dbReference>
<gene>
    <name evidence="2" type="ORF">BRADI_2g27208v3</name>
</gene>
<evidence type="ECO:0000313" key="4">
    <source>
        <dbReference type="Proteomes" id="UP000008810"/>
    </source>
</evidence>
<protein>
    <submittedName>
        <fullName evidence="2 3">Uncharacterized protein</fullName>
    </submittedName>
</protein>
<reference evidence="2 3" key="1">
    <citation type="journal article" date="2010" name="Nature">
        <title>Genome sequencing and analysis of the model grass Brachypodium distachyon.</title>
        <authorList>
            <consortium name="International Brachypodium Initiative"/>
        </authorList>
    </citation>
    <scope>NUCLEOTIDE SEQUENCE [LARGE SCALE GENOMIC DNA]</scope>
    <source>
        <strain evidence="2 3">Bd21</strain>
    </source>
</reference>
<dbReference type="EnsemblPlants" id="PNT71417">
    <property type="protein sequence ID" value="PNT71417"/>
    <property type="gene ID" value="BRADI_2g27208v3"/>
</dbReference>
<reference evidence="2" key="2">
    <citation type="submission" date="2017-06" db="EMBL/GenBank/DDBJ databases">
        <title>WGS assembly of Brachypodium distachyon.</title>
        <authorList>
            <consortium name="The International Brachypodium Initiative"/>
            <person name="Lucas S."/>
            <person name="Harmon-Smith M."/>
            <person name="Lail K."/>
            <person name="Tice H."/>
            <person name="Grimwood J."/>
            <person name="Bruce D."/>
            <person name="Barry K."/>
            <person name="Shu S."/>
            <person name="Lindquist E."/>
            <person name="Wang M."/>
            <person name="Pitluck S."/>
            <person name="Vogel J.P."/>
            <person name="Garvin D.F."/>
            <person name="Mockler T.C."/>
            <person name="Schmutz J."/>
            <person name="Rokhsar D."/>
            <person name="Bevan M.W."/>
        </authorList>
    </citation>
    <scope>NUCLEOTIDE SEQUENCE</scope>
    <source>
        <strain evidence="2">Bd21</strain>
    </source>
</reference>
<evidence type="ECO:0000313" key="2">
    <source>
        <dbReference type="EMBL" id="KQK06600.1"/>
    </source>
</evidence>
<organism evidence="2">
    <name type="scientific">Brachypodium distachyon</name>
    <name type="common">Purple false brome</name>
    <name type="synonym">Trachynia distachya</name>
    <dbReference type="NCBI Taxonomy" id="15368"/>
    <lineage>
        <taxon>Eukaryota</taxon>
        <taxon>Viridiplantae</taxon>
        <taxon>Streptophyta</taxon>
        <taxon>Embryophyta</taxon>
        <taxon>Tracheophyta</taxon>
        <taxon>Spermatophyta</taxon>
        <taxon>Magnoliopsida</taxon>
        <taxon>Liliopsida</taxon>
        <taxon>Poales</taxon>
        <taxon>Poaceae</taxon>
        <taxon>BOP clade</taxon>
        <taxon>Pooideae</taxon>
        <taxon>Stipodae</taxon>
        <taxon>Brachypodieae</taxon>
        <taxon>Brachypodium</taxon>
    </lineage>
</organism>
<dbReference type="InParanoid" id="A0A0Q3G5H6"/>
<dbReference type="EMBL" id="CM000881">
    <property type="protein sequence ID" value="KQK06600.1"/>
    <property type="molecule type" value="Genomic_DNA"/>
</dbReference>
<feature type="region of interest" description="Disordered" evidence="1">
    <location>
        <begin position="1"/>
        <end position="58"/>
    </location>
</feature>
<dbReference type="Proteomes" id="UP000008810">
    <property type="component" value="Chromosome 2"/>
</dbReference>
<name>A0A0Q3G5H6_BRADI</name>
<proteinExistence type="predicted"/>
<feature type="compositionally biased region" description="Low complexity" evidence="1">
    <location>
        <begin position="31"/>
        <end position="58"/>
    </location>
</feature>
<dbReference type="Gramene" id="KQK06600">
    <property type="protein sequence ID" value="KQK06600"/>
    <property type="gene ID" value="BRADI_2g27208v3"/>
</dbReference>
<keyword evidence="4" id="KW-1185">Reference proteome</keyword>
<sequence length="131" mass="13461">MTILRSKGGGAGAGYHGGGGGRSRPKPPPWRTSLSSSSSSETSESSSSSSRPAKLSSARFVVSAPSPGSVVSVDCAAAARRRRGPALLSLPSCSDRVNTKLVTKRVCLVRTIRTTSGVIKLLATCLCWSLA</sequence>
<accession>A0A0Q3G5H6</accession>